<keyword evidence="3" id="KW-1185">Reference proteome</keyword>
<dbReference type="Proteomes" id="UP001476247">
    <property type="component" value="Unassembled WGS sequence"/>
</dbReference>
<gene>
    <name evidence="2" type="ORF">HPULCUR_008561</name>
</gene>
<reference evidence="2 3" key="1">
    <citation type="submission" date="2024-04" db="EMBL/GenBank/DDBJ databases">
        <title>genome sequences of Mucor flavus KT1a and Helicostylum pulchrum KT1b strains isolation_sourced from the surface of a dry-aged beef.</title>
        <authorList>
            <person name="Toyotome T."/>
            <person name="Hosono M."/>
            <person name="Torimaru M."/>
            <person name="Fukuda K."/>
            <person name="Mikami N."/>
        </authorList>
    </citation>
    <scope>NUCLEOTIDE SEQUENCE [LARGE SCALE GENOMIC DNA]</scope>
    <source>
        <strain evidence="2 3">KT1b</strain>
    </source>
</reference>
<evidence type="ECO:0000313" key="2">
    <source>
        <dbReference type="EMBL" id="GAA5803086.1"/>
    </source>
</evidence>
<sequence length="464" mass="53105">MSQESLVWDHPNNNLQDDEQQLRQELIQRATTRLRRRLLEQGLQDVLSQVVSLQTQLESLRLDATTTIDTISNIFDKENNNDNDDTSSIKMNRQMDVLERRLATHRSSLGQLVVPSTTIDDDDDENNSTKSDDLIPNSPTALTMSRLSSLSLMSSFFSRSTNGTNSTATSVSDQYSLKQESLMDDDCISQIENIRGDPFYDLSGKRSFKEGSFCGSVYHEQLQQELPAPVTNLSEIRWRRRQRRQRHQKHLEKQQYYSDDNESLLSDDLSSLSSISHQYDHTTTTTTTTTLPCHPLSTTPNIYRHPADNNYFMEKQLNVNELTQSWLSCTEFIQQQQYRLHQQQGENACLYPQRNVLDEAMSFLDGLGENGDDGGFGEDMYLLLGNPDLCCRPLSEVETTIQELRQQRQLNYFNPSTWCQLGRNVVYNTTCTSLQWCRFLSVLSAAVVISIMKGPEDVVSHSTF</sequence>
<dbReference type="EMBL" id="BAABUJ010000026">
    <property type="protein sequence ID" value="GAA5803086.1"/>
    <property type="molecule type" value="Genomic_DNA"/>
</dbReference>
<protein>
    <submittedName>
        <fullName evidence="2">Uncharacterized protein</fullName>
    </submittedName>
</protein>
<evidence type="ECO:0000313" key="3">
    <source>
        <dbReference type="Proteomes" id="UP001476247"/>
    </source>
</evidence>
<organism evidence="2 3">
    <name type="scientific">Helicostylum pulchrum</name>
    <dbReference type="NCBI Taxonomy" id="562976"/>
    <lineage>
        <taxon>Eukaryota</taxon>
        <taxon>Fungi</taxon>
        <taxon>Fungi incertae sedis</taxon>
        <taxon>Mucoromycota</taxon>
        <taxon>Mucoromycotina</taxon>
        <taxon>Mucoromycetes</taxon>
        <taxon>Mucorales</taxon>
        <taxon>Mucorineae</taxon>
        <taxon>Mucoraceae</taxon>
        <taxon>Helicostylum</taxon>
    </lineage>
</organism>
<feature type="region of interest" description="Disordered" evidence="1">
    <location>
        <begin position="114"/>
        <end position="140"/>
    </location>
</feature>
<evidence type="ECO:0000256" key="1">
    <source>
        <dbReference type="SAM" id="MobiDB-lite"/>
    </source>
</evidence>
<name>A0ABP9Y7Y7_9FUNG</name>
<accession>A0ABP9Y7Y7</accession>
<comment type="caution">
    <text evidence="2">The sequence shown here is derived from an EMBL/GenBank/DDBJ whole genome shotgun (WGS) entry which is preliminary data.</text>
</comment>
<proteinExistence type="predicted"/>